<evidence type="ECO:0000313" key="2">
    <source>
        <dbReference type="Proteomes" id="UP000299102"/>
    </source>
</evidence>
<organism evidence="1 2">
    <name type="scientific">Eumeta variegata</name>
    <name type="common">Bagworm moth</name>
    <name type="synonym">Eumeta japonica</name>
    <dbReference type="NCBI Taxonomy" id="151549"/>
    <lineage>
        <taxon>Eukaryota</taxon>
        <taxon>Metazoa</taxon>
        <taxon>Ecdysozoa</taxon>
        <taxon>Arthropoda</taxon>
        <taxon>Hexapoda</taxon>
        <taxon>Insecta</taxon>
        <taxon>Pterygota</taxon>
        <taxon>Neoptera</taxon>
        <taxon>Endopterygota</taxon>
        <taxon>Lepidoptera</taxon>
        <taxon>Glossata</taxon>
        <taxon>Ditrysia</taxon>
        <taxon>Tineoidea</taxon>
        <taxon>Psychidae</taxon>
        <taxon>Oiketicinae</taxon>
        <taxon>Eumeta</taxon>
    </lineage>
</organism>
<dbReference type="Proteomes" id="UP000299102">
    <property type="component" value="Unassembled WGS sequence"/>
</dbReference>
<dbReference type="EMBL" id="BGZK01002940">
    <property type="protein sequence ID" value="GBP97469.1"/>
    <property type="molecule type" value="Genomic_DNA"/>
</dbReference>
<evidence type="ECO:0000313" key="1">
    <source>
        <dbReference type="EMBL" id="GBP97469.1"/>
    </source>
</evidence>
<proteinExistence type="predicted"/>
<protein>
    <submittedName>
        <fullName evidence="1">Uncharacterized protein</fullName>
    </submittedName>
</protein>
<keyword evidence="2" id="KW-1185">Reference proteome</keyword>
<gene>
    <name evidence="1" type="ORF">EVAR_40007_1</name>
</gene>
<sequence length="64" mass="6906">IPYRNHGELKQAVITTFAKQVESAIRSRAATEGRPVHRSTINIGSSYAAAPARAGYRDSHNLAA</sequence>
<comment type="caution">
    <text evidence="1">The sequence shown here is derived from an EMBL/GenBank/DDBJ whole genome shotgun (WGS) entry which is preliminary data.</text>
</comment>
<accession>A0A4C2AE51</accession>
<reference evidence="1 2" key="1">
    <citation type="journal article" date="2019" name="Commun. Biol.">
        <title>The bagworm genome reveals a unique fibroin gene that provides high tensile strength.</title>
        <authorList>
            <person name="Kono N."/>
            <person name="Nakamura H."/>
            <person name="Ohtoshi R."/>
            <person name="Tomita M."/>
            <person name="Numata K."/>
            <person name="Arakawa K."/>
        </authorList>
    </citation>
    <scope>NUCLEOTIDE SEQUENCE [LARGE SCALE GENOMIC DNA]</scope>
</reference>
<dbReference type="AlphaFoldDB" id="A0A4C2AE51"/>
<name>A0A4C2AE51_EUMVA</name>
<feature type="non-terminal residue" evidence="1">
    <location>
        <position position="1"/>
    </location>
</feature>